<dbReference type="InterPro" id="IPR034151">
    <property type="entry name" value="TOPRIM_DnaG_bac"/>
</dbReference>
<dbReference type="EMBL" id="WCTR01000008">
    <property type="protein sequence ID" value="KAB4211817.1"/>
    <property type="molecule type" value="Genomic_DNA"/>
</dbReference>
<dbReference type="Proteomes" id="UP000466952">
    <property type="component" value="Unassembled WGS sequence"/>
</dbReference>
<evidence type="ECO:0000313" key="1">
    <source>
        <dbReference type="EMBL" id="KAB4211817.1"/>
    </source>
</evidence>
<sequence length="346" mass="39552">MELSVQEYQYLVSEITRETGAKRDGSGKNLIVPRCPFCGKSGGKFGIYIGKATAHRRPFMAHCFSCGASTRTLEQLLAAIGRMDLMVLQTADIAAPLNLHLLEKDEAEEIDDELVPVELPDFYKRTFRHPYLQRRGFCFDDYEYFPVGITGRLNPRYADYVVFPVIDDCTVVGYVSRHTWPKEDIDAHNRKTRHSGGYKILRYRNSTENDFSRLLYNYDAVRMDETDTVILAEGIFDVIALTRRLELYDNSHVAAVATFGKKISDVQIYKLQSKGVRTVVIGYDGDAVESVKRTAERLKPYFEVFIADIADAAKDWDELTEAEIYGIFACRLLSVLEYKLKKVQER</sequence>
<dbReference type="Proteomes" id="UP000260759">
    <property type="component" value="Unassembled WGS sequence"/>
</dbReference>
<evidence type="ECO:0000313" key="8">
    <source>
        <dbReference type="Proteomes" id="UP001196342"/>
    </source>
</evidence>
<dbReference type="Pfam" id="PF13155">
    <property type="entry name" value="Toprim_2"/>
    <property type="match status" value="1"/>
</dbReference>
<reference evidence="5 6" key="1">
    <citation type="submission" date="2018-08" db="EMBL/GenBank/DDBJ databases">
        <title>A genome reference for cultivated species of the human gut microbiota.</title>
        <authorList>
            <person name="Zou Y."/>
            <person name="Xue W."/>
            <person name="Luo G."/>
        </authorList>
    </citation>
    <scope>NUCLEOTIDE SEQUENCE [LARGE SCALE GENOMIC DNA]</scope>
    <source>
        <strain evidence="4 6">AF28-11</strain>
        <strain evidence="3 5">OM03-4</strain>
    </source>
</reference>
<protein>
    <submittedName>
        <fullName evidence="2">Toprim domain-containing protein</fullName>
    </submittedName>
</protein>
<evidence type="ECO:0000313" key="5">
    <source>
        <dbReference type="Proteomes" id="UP000260759"/>
    </source>
</evidence>
<reference evidence="1 7" key="2">
    <citation type="journal article" date="2019" name="Nat. Med.">
        <title>A library of human gut bacterial isolates paired with longitudinal multiomics data enables mechanistic microbiome research.</title>
        <authorList>
            <person name="Poyet M."/>
            <person name="Groussin M."/>
            <person name="Gibbons S.M."/>
            <person name="Avila-Pacheco J."/>
            <person name="Jiang X."/>
            <person name="Kearney S.M."/>
            <person name="Perrotta A.R."/>
            <person name="Berdy B."/>
            <person name="Zhao S."/>
            <person name="Lieberman T.D."/>
            <person name="Swanson P.K."/>
            <person name="Smith M."/>
            <person name="Roesemann S."/>
            <person name="Alexander J.E."/>
            <person name="Rich S.A."/>
            <person name="Livny J."/>
            <person name="Vlamakis H."/>
            <person name="Clish C."/>
            <person name="Bullock K."/>
            <person name="Deik A."/>
            <person name="Scott J."/>
            <person name="Pierce K.A."/>
            <person name="Xavier R.J."/>
            <person name="Alm E.J."/>
        </authorList>
    </citation>
    <scope>NUCLEOTIDE SEQUENCE [LARGE SCALE GENOMIC DNA]</scope>
    <source>
        <strain evidence="1 7">BIOML-A11</strain>
    </source>
</reference>
<dbReference type="Gene3D" id="3.40.1360.10">
    <property type="match status" value="1"/>
</dbReference>
<dbReference type="AlphaFoldDB" id="A0A139KAF3"/>
<evidence type="ECO:0000313" key="2">
    <source>
        <dbReference type="EMBL" id="MBT8725072.1"/>
    </source>
</evidence>
<name>A0A139KAF3_BACUN</name>
<dbReference type="EMBL" id="JAFBJK010000002">
    <property type="protein sequence ID" value="MBT8725072.1"/>
    <property type="molecule type" value="Genomic_DNA"/>
</dbReference>
<dbReference type="EMBL" id="QSVA01000005">
    <property type="protein sequence ID" value="RGN94961.1"/>
    <property type="molecule type" value="Genomic_DNA"/>
</dbReference>
<dbReference type="EMBL" id="QRTH01000002">
    <property type="protein sequence ID" value="RGQ53301.1"/>
    <property type="molecule type" value="Genomic_DNA"/>
</dbReference>
<dbReference type="GeneID" id="98672143"/>
<evidence type="ECO:0000313" key="7">
    <source>
        <dbReference type="Proteomes" id="UP000466952"/>
    </source>
</evidence>
<gene>
    <name evidence="4" type="ORF">DWY92_06395</name>
    <name evidence="3" type="ORF">DXB37_07250</name>
    <name evidence="1" type="ORF">GAP55_12625</name>
    <name evidence="2" type="ORF">JQN06_02635</name>
</gene>
<reference evidence="2 8" key="3">
    <citation type="submission" date="2020-12" db="EMBL/GenBank/DDBJ databases">
        <title>Microorganisms.</title>
        <authorList>
            <person name="Matos J."/>
            <person name="Faleiro L."/>
            <person name="Duarte I."/>
        </authorList>
    </citation>
    <scope>NUCLEOTIDE SEQUENCE [LARGE SCALE GENOMIC DNA]</scope>
    <source>
        <strain evidence="2 8">PtFD3Pch2</strain>
    </source>
</reference>
<dbReference type="Proteomes" id="UP000283680">
    <property type="component" value="Unassembled WGS sequence"/>
</dbReference>
<evidence type="ECO:0000313" key="6">
    <source>
        <dbReference type="Proteomes" id="UP000283680"/>
    </source>
</evidence>
<dbReference type="Proteomes" id="UP001196342">
    <property type="component" value="Unassembled WGS sequence"/>
</dbReference>
<dbReference type="SUPFAM" id="SSF56731">
    <property type="entry name" value="DNA primase core"/>
    <property type="match status" value="1"/>
</dbReference>
<dbReference type="CDD" id="cd03364">
    <property type="entry name" value="TOPRIM_DnaG_primases"/>
    <property type="match status" value="1"/>
</dbReference>
<dbReference type="RefSeq" id="WP_004293559.1">
    <property type="nucleotide sequence ID" value="NZ_CAXVJK010000015.1"/>
</dbReference>
<comment type="caution">
    <text evidence="1">The sequence shown here is derived from an EMBL/GenBank/DDBJ whole genome shotgun (WGS) entry which is preliminary data.</text>
</comment>
<keyword evidence="8" id="KW-1185">Reference proteome</keyword>
<proteinExistence type="predicted"/>
<accession>A0A139KAF3</accession>
<organism evidence="1 7">
    <name type="scientific">Bacteroides uniformis</name>
    <dbReference type="NCBI Taxonomy" id="820"/>
    <lineage>
        <taxon>Bacteria</taxon>
        <taxon>Pseudomonadati</taxon>
        <taxon>Bacteroidota</taxon>
        <taxon>Bacteroidia</taxon>
        <taxon>Bacteroidales</taxon>
        <taxon>Bacteroidaceae</taxon>
        <taxon>Bacteroides</taxon>
    </lineage>
</organism>
<evidence type="ECO:0000313" key="3">
    <source>
        <dbReference type="EMBL" id="RGN94961.1"/>
    </source>
</evidence>
<evidence type="ECO:0000313" key="4">
    <source>
        <dbReference type="EMBL" id="RGQ53301.1"/>
    </source>
</evidence>